<feature type="region of interest" description="Disordered" evidence="1">
    <location>
        <begin position="139"/>
        <end position="195"/>
    </location>
</feature>
<name>A0A3N4IDY3_ASCIM</name>
<dbReference type="OrthoDB" id="5377012at2759"/>
<organism evidence="2 3">
    <name type="scientific">Ascobolus immersus RN42</name>
    <dbReference type="NCBI Taxonomy" id="1160509"/>
    <lineage>
        <taxon>Eukaryota</taxon>
        <taxon>Fungi</taxon>
        <taxon>Dikarya</taxon>
        <taxon>Ascomycota</taxon>
        <taxon>Pezizomycotina</taxon>
        <taxon>Pezizomycetes</taxon>
        <taxon>Pezizales</taxon>
        <taxon>Ascobolaceae</taxon>
        <taxon>Ascobolus</taxon>
    </lineage>
</organism>
<reference evidence="2 3" key="1">
    <citation type="journal article" date="2018" name="Nat. Ecol. Evol.">
        <title>Pezizomycetes genomes reveal the molecular basis of ectomycorrhizal truffle lifestyle.</title>
        <authorList>
            <person name="Murat C."/>
            <person name="Payen T."/>
            <person name="Noel B."/>
            <person name="Kuo A."/>
            <person name="Morin E."/>
            <person name="Chen J."/>
            <person name="Kohler A."/>
            <person name="Krizsan K."/>
            <person name="Balestrini R."/>
            <person name="Da Silva C."/>
            <person name="Montanini B."/>
            <person name="Hainaut M."/>
            <person name="Levati E."/>
            <person name="Barry K.W."/>
            <person name="Belfiori B."/>
            <person name="Cichocki N."/>
            <person name="Clum A."/>
            <person name="Dockter R.B."/>
            <person name="Fauchery L."/>
            <person name="Guy J."/>
            <person name="Iotti M."/>
            <person name="Le Tacon F."/>
            <person name="Lindquist E.A."/>
            <person name="Lipzen A."/>
            <person name="Malagnac F."/>
            <person name="Mello A."/>
            <person name="Molinier V."/>
            <person name="Miyauchi S."/>
            <person name="Poulain J."/>
            <person name="Riccioni C."/>
            <person name="Rubini A."/>
            <person name="Sitrit Y."/>
            <person name="Splivallo R."/>
            <person name="Traeger S."/>
            <person name="Wang M."/>
            <person name="Zifcakova L."/>
            <person name="Wipf D."/>
            <person name="Zambonelli A."/>
            <person name="Paolocci F."/>
            <person name="Nowrousian M."/>
            <person name="Ottonello S."/>
            <person name="Baldrian P."/>
            <person name="Spatafora J.W."/>
            <person name="Henrissat B."/>
            <person name="Nagy L.G."/>
            <person name="Aury J.M."/>
            <person name="Wincker P."/>
            <person name="Grigoriev I.V."/>
            <person name="Bonfante P."/>
            <person name="Martin F.M."/>
        </authorList>
    </citation>
    <scope>NUCLEOTIDE SEQUENCE [LARGE SCALE GENOMIC DNA]</scope>
    <source>
        <strain evidence="2 3">RN42</strain>
    </source>
</reference>
<evidence type="ECO:0000256" key="1">
    <source>
        <dbReference type="SAM" id="MobiDB-lite"/>
    </source>
</evidence>
<proteinExistence type="predicted"/>
<dbReference type="EMBL" id="ML119693">
    <property type="protein sequence ID" value="RPA79924.1"/>
    <property type="molecule type" value="Genomic_DNA"/>
</dbReference>
<dbReference type="STRING" id="1160509.A0A3N4IDY3"/>
<accession>A0A3N4IDY3</accession>
<protein>
    <submittedName>
        <fullName evidence="2">Uncharacterized protein</fullName>
    </submittedName>
</protein>
<evidence type="ECO:0000313" key="2">
    <source>
        <dbReference type="EMBL" id="RPA79924.1"/>
    </source>
</evidence>
<gene>
    <name evidence="2" type="ORF">BJ508DRAFT_362838</name>
</gene>
<dbReference type="AlphaFoldDB" id="A0A3N4IDY3"/>
<sequence length="195" mass="20503">MPAPPSTIDAGSGQSTTYSSATANGLLTDNASVITLASSHRRRSFDTDASVRALAPRSLWGGSRESLPLSILSQNLERSERASLYGRALETASLQAVNMGSPPLGSPNRESFLANRKSGAWGELGESSNYSAGYGNGSLYDREDGRSVRSGVGSVRGSLRSRRSRGGLMEEVGSEVKEEEGDVGDGTMVVKDGEK</sequence>
<feature type="compositionally biased region" description="Low complexity" evidence="1">
    <location>
        <begin position="148"/>
        <end position="158"/>
    </location>
</feature>
<keyword evidence="3" id="KW-1185">Reference proteome</keyword>
<dbReference type="Proteomes" id="UP000275078">
    <property type="component" value="Unassembled WGS sequence"/>
</dbReference>
<evidence type="ECO:0000313" key="3">
    <source>
        <dbReference type="Proteomes" id="UP000275078"/>
    </source>
</evidence>